<dbReference type="GO" id="GO:0016052">
    <property type="term" value="P:carbohydrate catabolic process"/>
    <property type="evidence" value="ECO:0007669"/>
    <property type="project" value="TreeGrafter"/>
</dbReference>
<comment type="similarity">
    <text evidence="1">Belongs to the glycosyl hydrolase 25 family.</text>
</comment>
<proteinExistence type="inferred from homology"/>
<evidence type="ECO:0000256" key="1">
    <source>
        <dbReference type="ARBA" id="ARBA00010646"/>
    </source>
</evidence>
<organism evidence="3 4">
    <name type="scientific">Meloidogyne hapla</name>
    <name type="common">Root-knot nematode worm</name>
    <dbReference type="NCBI Taxonomy" id="6305"/>
    <lineage>
        <taxon>Eukaryota</taxon>
        <taxon>Metazoa</taxon>
        <taxon>Ecdysozoa</taxon>
        <taxon>Nematoda</taxon>
        <taxon>Chromadorea</taxon>
        <taxon>Rhabditida</taxon>
        <taxon>Tylenchina</taxon>
        <taxon>Tylenchomorpha</taxon>
        <taxon>Tylenchoidea</taxon>
        <taxon>Meloidogynidae</taxon>
        <taxon>Meloidogyninae</taxon>
        <taxon>Meloidogyne</taxon>
    </lineage>
</organism>
<protein>
    <submittedName>
        <fullName evidence="4">Lysozyme M1</fullName>
    </submittedName>
</protein>
<evidence type="ECO:0000313" key="3">
    <source>
        <dbReference type="Proteomes" id="UP000095281"/>
    </source>
</evidence>
<accession>A0A1I8BBU7</accession>
<dbReference type="SUPFAM" id="SSF51445">
    <property type="entry name" value="(Trans)glycosidases"/>
    <property type="match status" value="1"/>
</dbReference>
<evidence type="ECO:0000256" key="2">
    <source>
        <dbReference type="SAM" id="MobiDB-lite"/>
    </source>
</evidence>
<keyword evidence="3" id="KW-1185">Reference proteome</keyword>
<dbReference type="WBParaSite" id="MhA1_Contig1879.frz3.gene1">
    <property type="protein sequence ID" value="MhA1_Contig1879.frz3.gene1"/>
    <property type="gene ID" value="MhA1_Contig1879.frz3.gene1"/>
</dbReference>
<dbReference type="Gene3D" id="3.20.20.80">
    <property type="entry name" value="Glycosidases"/>
    <property type="match status" value="1"/>
</dbReference>
<sequence length="337" mass="39362">MKVPEKPEKDKVGFYRIELTDDGFEHFVSEFEDGGDSYKDFLLVTFKQINDNRMSKQSSSLNEILFHPTTSSTSNQSQSEQERQQWDELSKRLMNSMQISQPLQVPHSRTVHPIEIISVSEDSDRIQWDIVRNNNRNLKMVIARSTAGLNLDKDFYYNYRSMISLKFQQIGVYHHFIGGPRSPSPEEQFKFLKEKLENVEYNKKNHLIGIAVQTGISSEYNADAEPLTFTAKLSIFVNLLLKNDFMRPIIYCNNNSWSKLIDPTLADELFSKLPLWIANYTEDPNPDYPGTWKSRGIKWWMWQYSDKGVMDGMINPVYCSRRNKLYSIQDDMFRSAV</sequence>
<dbReference type="AlphaFoldDB" id="A0A1I8BBU7"/>
<name>A0A1I8BBU7_MELHA</name>
<dbReference type="PANTHER" id="PTHR34135:SF2">
    <property type="entry name" value="LYSOZYME"/>
    <property type="match status" value="1"/>
</dbReference>
<dbReference type="GO" id="GO:0016998">
    <property type="term" value="P:cell wall macromolecule catabolic process"/>
    <property type="evidence" value="ECO:0007669"/>
    <property type="project" value="InterPro"/>
</dbReference>
<feature type="region of interest" description="Disordered" evidence="2">
    <location>
        <begin position="67"/>
        <end position="86"/>
    </location>
</feature>
<reference evidence="4" key="1">
    <citation type="submission" date="2016-11" db="UniProtKB">
        <authorList>
            <consortium name="WormBaseParasite"/>
        </authorList>
    </citation>
    <scope>IDENTIFICATION</scope>
</reference>
<dbReference type="GO" id="GO:0006950">
    <property type="term" value="P:response to stress"/>
    <property type="evidence" value="ECO:0007669"/>
    <property type="project" value="UniProtKB-ARBA"/>
</dbReference>
<dbReference type="GO" id="GO:0009253">
    <property type="term" value="P:peptidoglycan catabolic process"/>
    <property type="evidence" value="ECO:0007669"/>
    <property type="project" value="InterPro"/>
</dbReference>
<dbReference type="Proteomes" id="UP000095281">
    <property type="component" value="Unplaced"/>
</dbReference>
<dbReference type="PROSITE" id="PS51904">
    <property type="entry name" value="GLYCOSYL_HYDROL_F25_2"/>
    <property type="match status" value="1"/>
</dbReference>
<feature type="compositionally biased region" description="Low complexity" evidence="2">
    <location>
        <begin position="69"/>
        <end position="79"/>
    </location>
</feature>
<dbReference type="PANTHER" id="PTHR34135">
    <property type="entry name" value="LYSOZYME"/>
    <property type="match status" value="1"/>
</dbReference>
<dbReference type="Pfam" id="PF01183">
    <property type="entry name" value="Glyco_hydro_25"/>
    <property type="match status" value="1"/>
</dbReference>
<evidence type="ECO:0000313" key="4">
    <source>
        <dbReference type="WBParaSite" id="MhA1_Contig1879.frz3.gene1"/>
    </source>
</evidence>
<dbReference type="InterPro" id="IPR002053">
    <property type="entry name" value="Glyco_hydro_25"/>
</dbReference>
<dbReference type="GO" id="GO:0003796">
    <property type="term" value="F:lysozyme activity"/>
    <property type="evidence" value="ECO:0007669"/>
    <property type="project" value="InterPro"/>
</dbReference>
<dbReference type="InterPro" id="IPR017853">
    <property type="entry name" value="GH"/>
</dbReference>